<organism evidence="2 3">
    <name type="scientific">Sphaerimonospora thailandensis</name>
    <dbReference type="NCBI Taxonomy" id="795644"/>
    <lineage>
        <taxon>Bacteria</taxon>
        <taxon>Bacillati</taxon>
        <taxon>Actinomycetota</taxon>
        <taxon>Actinomycetes</taxon>
        <taxon>Streptosporangiales</taxon>
        <taxon>Streptosporangiaceae</taxon>
        <taxon>Sphaerimonospora</taxon>
    </lineage>
</organism>
<keyword evidence="3" id="KW-1185">Reference proteome</keyword>
<reference evidence="2" key="1">
    <citation type="submission" date="2021-01" db="EMBL/GenBank/DDBJ databases">
        <title>Whole genome shotgun sequence of Sphaerimonospora thailandensis NBRC 107569.</title>
        <authorList>
            <person name="Komaki H."/>
            <person name="Tamura T."/>
        </authorList>
    </citation>
    <scope>NUCLEOTIDE SEQUENCE</scope>
    <source>
        <strain evidence="2">NBRC 107569</strain>
    </source>
</reference>
<protein>
    <submittedName>
        <fullName evidence="2">Uncharacterized protein</fullName>
    </submittedName>
</protein>
<evidence type="ECO:0000313" key="3">
    <source>
        <dbReference type="Proteomes" id="UP000610966"/>
    </source>
</evidence>
<gene>
    <name evidence="2" type="ORF">Mth01_24130</name>
</gene>
<dbReference type="Proteomes" id="UP000610966">
    <property type="component" value="Unassembled WGS sequence"/>
</dbReference>
<proteinExistence type="predicted"/>
<evidence type="ECO:0000256" key="1">
    <source>
        <dbReference type="SAM" id="MobiDB-lite"/>
    </source>
</evidence>
<feature type="region of interest" description="Disordered" evidence="1">
    <location>
        <begin position="1"/>
        <end position="23"/>
    </location>
</feature>
<name>A0A8J3VZJ4_9ACTN</name>
<comment type="caution">
    <text evidence="2">The sequence shown here is derived from an EMBL/GenBank/DDBJ whole genome shotgun (WGS) entry which is preliminary data.</text>
</comment>
<sequence length="65" mass="6781">MSDRDPVGREPPGPATVHGRQPDVVIRHEGEKVTIQVGVSQVCAISHIRTLRGVGGPAATTSGEL</sequence>
<dbReference type="EMBL" id="BOOG01000020">
    <property type="protein sequence ID" value="GIH70160.1"/>
    <property type="molecule type" value="Genomic_DNA"/>
</dbReference>
<evidence type="ECO:0000313" key="2">
    <source>
        <dbReference type="EMBL" id="GIH70160.1"/>
    </source>
</evidence>
<dbReference type="AlphaFoldDB" id="A0A8J3VZJ4"/>
<accession>A0A8J3VZJ4</accession>